<dbReference type="Gene3D" id="3.80.10.10">
    <property type="entry name" value="Ribonuclease Inhibitor"/>
    <property type="match status" value="1"/>
</dbReference>
<name>M6CLH1_9LEPT</name>
<dbReference type="PATRIC" id="fig|1218565.3.peg.3569"/>
<dbReference type="PANTHER" id="PTHR46652:SF3">
    <property type="entry name" value="LEUCINE-RICH REPEAT-CONTAINING PROTEIN 9"/>
    <property type="match status" value="1"/>
</dbReference>
<evidence type="ECO:0000313" key="3">
    <source>
        <dbReference type="EMBL" id="EMJ92544.1"/>
    </source>
</evidence>
<gene>
    <name evidence="3" type="ORF">LEP1GSC194_4035</name>
</gene>
<comment type="caution">
    <text evidence="3">The sequence shown here is derived from an EMBL/GenBank/DDBJ whole genome shotgun (WGS) entry which is preliminary data.</text>
</comment>
<keyword evidence="2" id="KW-0677">Repeat</keyword>
<evidence type="ECO:0000256" key="1">
    <source>
        <dbReference type="ARBA" id="ARBA00022614"/>
    </source>
</evidence>
<dbReference type="InterPro" id="IPR001611">
    <property type="entry name" value="Leu-rich_rpt"/>
</dbReference>
<dbReference type="SUPFAM" id="SSF52058">
    <property type="entry name" value="L domain-like"/>
    <property type="match status" value="1"/>
</dbReference>
<dbReference type="PANTHER" id="PTHR46652">
    <property type="entry name" value="LEUCINE-RICH REPEAT AND IQ DOMAIN-CONTAINING PROTEIN 1-RELATED"/>
    <property type="match status" value="1"/>
</dbReference>
<organism evidence="3 4">
    <name type="scientific">Leptospira alstonii serovar Sichuan str. 79601</name>
    <dbReference type="NCBI Taxonomy" id="1218565"/>
    <lineage>
        <taxon>Bacteria</taxon>
        <taxon>Pseudomonadati</taxon>
        <taxon>Spirochaetota</taxon>
        <taxon>Spirochaetia</taxon>
        <taxon>Leptospirales</taxon>
        <taxon>Leptospiraceae</taxon>
        <taxon>Leptospira</taxon>
    </lineage>
</organism>
<dbReference type="AlphaFoldDB" id="M6CLH1"/>
<evidence type="ECO:0000313" key="4">
    <source>
        <dbReference type="Proteomes" id="UP000011988"/>
    </source>
</evidence>
<dbReference type="InterPro" id="IPR050836">
    <property type="entry name" value="SDS22/Internalin_LRR"/>
</dbReference>
<dbReference type="Proteomes" id="UP000011988">
    <property type="component" value="Unassembled WGS sequence"/>
</dbReference>
<dbReference type="PROSITE" id="PS51450">
    <property type="entry name" value="LRR"/>
    <property type="match status" value="1"/>
</dbReference>
<accession>M6CLH1</accession>
<dbReference type="EMBL" id="ANIK01000084">
    <property type="protein sequence ID" value="EMJ92544.1"/>
    <property type="molecule type" value="Genomic_DNA"/>
</dbReference>
<dbReference type="InterPro" id="IPR025875">
    <property type="entry name" value="Leu-rich_rpt_4"/>
</dbReference>
<sequence>MKLNPEDWFRQLNISWKEKFEREAAMRKTAVNPEVILAADWFTIYEADQIDSLEPISAFSKLKSFSIHNKNGIDLSPLQVLGNRLEKLTITESNSNLSVLKDFKKLKELTLHGSFTDSPTLLLEKLEFLNMELSGRLESLDFKDIPIENLAILKPFTKIRRLRISNTKVTDISPLESLKNLEELNLSDSPVSSFEILSKLPLRTLYADNTNFSDLKPFYKTKKMLTLYCRKTKVSFEELLRFRNSLSNSSLLALILVSDFNENNTTFVRSLKSIDFPLNELGRALTEWTYQRIGNLIADDFGFNEDPKKEKIWEAIPILRAFLDLAEFKHDPETEKRYTTLLQDSIFCTLCIGADIDPDFDRKTLDKTTDLIPDKIQSPRFAFLLARYFAKREDRKQLLRYVSICISLKHRKDSFLKFEEFKPFLEDDDFKILLSKMQE</sequence>
<dbReference type="RefSeq" id="WP_020774587.1">
    <property type="nucleotide sequence ID" value="NZ_ANIK01000084.1"/>
</dbReference>
<proteinExistence type="predicted"/>
<keyword evidence="1" id="KW-0433">Leucine-rich repeat</keyword>
<dbReference type="InterPro" id="IPR032675">
    <property type="entry name" value="LRR_dom_sf"/>
</dbReference>
<dbReference type="Pfam" id="PF12799">
    <property type="entry name" value="LRR_4"/>
    <property type="match status" value="1"/>
</dbReference>
<evidence type="ECO:0000256" key="2">
    <source>
        <dbReference type="ARBA" id="ARBA00022737"/>
    </source>
</evidence>
<dbReference type="OrthoDB" id="9905490at2"/>
<reference evidence="3 4" key="1">
    <citation type="submission" date="2013-01" db="EMBL/GenBank/DDBJ databases">
        <authorList>
            <person name="Harkins D.M."/>
            <person name="Durkin A.S."/>
            <person name="Brinkac L.M."/>
            <person name="Haft D.H."/>
            <person name="Selengut J.D."/>
            <person name="Sanka R."/>
            <person name="DePew J."/>
            <person name="Purushe J."/>
            <person name="Galloway R.L."/>
            <person name="Vinetz J.M."/>
            <person name="Sutton G.G."/>
            <person name="Nierman W.C."/>
            <person name="Fouts D.E."/>
        </authorList>
    </citation>
    <scope>NUCLEOTIDE SEQUENCE [LARGE SCALE GENOMIC DNA]</scope>
    <source>
        <strain evidence="3 4">79601</strain>
    </source>
</reference>
<protein>
    <submittedName>
        <fullName evidence="3">Leucine rich repeat protein</fullName>
    </submittedName>
</protein>